<feature type="signal peptide" evidence="14">
    <location>
        <begin position="1"/>
        <end position="24"/>
    </location>
</feature>
<keyword evidence="9 11" id="KW-0472">Membrane</keyword>
<evidence type="ECO:0000256" key="11">
    <source>
        <dbReference type="PROSITE-ProRule" id="PRU01360"/>
    </source>
</evidence>
<keyword evidence="7" id="KW-0406">Ion transport</keyword>
<keyword evidence="2 11" id="KW-0813">Transport</keyword>
<dbReference type="EMBL" id="JAZHOG010000005">
    <property type="protein sequence ID" value="MEJ8567722.1"/>
    <property type="molecule type" value="Genomic_DNA"/>
</dbReference>
<dbReference type="Pfam" id="PF07715">
    <property type="entry name" value="Plug"/>
    <property type="match status" value="1"/>
</dbReference>
<dbReference type="InterPro" id="IPR039426">
    <property type="entry name" value="TonB-dep_rcpt-like"/>
</dbReference>
<evidence type="ECO:0000256" key="13">
    <source>
        <dbReference type="SAM" id="MobiDB-lite"/>
    </source>
</evidence>
<organism evidence="17 18">
    <name type="scientific">Elongatibacter sediminis</name>
    <dbReference type="NCBI Taxonomy" id="3119006"/>
    <lineage>
        <taxon>Bacteria</taxon>
        <taxon>Pseudomonadati</taxon>
        <taxon>Pseudomonadota</taxon>
        <taxon>Gammaproteobacteria</taxon>
        <taxon>Chromatiales</taxon>
        <taxon>Wenzhouxiangellaceae</taxon>
        <taxon>Elongatibacter</taxon>
    </lineage>
</organism>
<comment type="subcellular location">
    <subcellularLocation>
        <location evidence="1 11">Cell outer membrane</location>
        <topology evidence="1 11">Multi-pass membrane protein</topology>
    </subcellularLocation>
</comment>
<feature type="chain" id="PRO_5043813200" evidence="14">
    <location>
        <begin position="25"/>
        <end position="868"/>
    </location>
</feature>
<gene>
    <name evidence="17" type="ORF">V3330_08810</name>
</gene>
<keyword evidence="6" id="KW-0408">Iron</keyword>
<evidence type="ECO:0000256" key="14">
    <source>
        <dbReference type="SAM" id="SignalP"/>
    </source>
</evidence>
<comment type="caution">
    <text evidence="17">The sequence shown here is derived from an EMBL/GenBank/DDBJ whole genome shotgun (WGS) entry which is preliminary data.</text>
</comment>
<dbReference type="PANTHER" id="PTHR32552:SF81">
    <property type="entry name" value="TONB-DEPENDENT OUTER MEMBRANE RECEPTOR"/>
    <property type="match status" value="1"/>
</dbReference>
<dbReference type="Gene3D" id="2.40.170.20">
    <property type="entry name" value="TonB-dependent receptor, beta-barrel domain"/>
    <property type="match status" value="1"/>
</dbReference>
<evidence type="ECO:0000313" key="18">
    <source>
        <dbReference type="Proteomes" id="UP001359886"/>
    </source>
</evidence>
<dbReference type="PROSITE" id="PS52016">
    <property type="entry name" value="TONB_DEPENDENT_REC_3"/>
    <property type="match status" value="1"/>
</dbReference>
<evidence type="ECO:0000256" key="9">
    <source>
        <dbReference type="ARBA" id="ARBA00023136"/>
    </source>
</evidence>
<evidence type="ECO:0000256" key="2">
    <source>
        <dbReference type="ARBA" id="ARBA00022448"/>
    </source>
</evidence>
<keyword evidence="14" id="KW-0732">Signal</keyword>
<keyword evidence="5 11" id="KW-0812">Transmembrane</keyword>
<comment type="similarity">
    <text evidence="11 12">Belongs to the TonB-dependent receptor family.</text>
</comment>
<sequence>MSGTRFTLTLVTFACCTFSAIGFAADRARYVIHPQPLDSALKVFAEKTGYQVVYPPKLVNALESTGSSHFISGQQLMHDLLRDTGLTFEFVNDRTITLRQGGADAKISRVNASHETSLTGPLLAQNEPAPGSQTDSSQSGSPASSASLMEEITVTARRKQESIQDVPITVSAFTGDQLKTANIVNLDDVAPMTPGMYFGKQNESRPQLYIRGVGSRQFDAGAEGSVGLFIDEVYVGRFSAGLSGLFDIERVEVLKGPQGTLYGRNTIGGAINIITNQPTEEFSANAEVSLGNYDYIAAQGAIGGAIGGSEVLGRLAFDYRERDGYVTNLTTGTRHKPLEQFAVRGKLLFRPTDTLDIKLTVDVNQADPDAGLQGEYVGGLPVLATPGFLPPPETTPDRFNEFYNTDSRFERDLFGINARLDWSFDNFSLTSITAYGEVDLSEARDLDSTPVDGMEHITDEESSQFSQEFRLSSTPGGWLTFDDRVDWIFGAYYLVEKPDRLENLRGGLDSIFSRIAASIDAGGPPAPIAPGQMHIDNFLDVNVETTSLAFFGQASIDLSDRMSLTLGARYTHDRKEGVYTGTSNRDFVPPIILPFTVELSPSWESFDPKVSLDYAWTDDIMTYVSYSEGFKSGGFQFAKFNAEEAREVFDPEDVVAYEIGMKSSLFNRRLRLNASAFYYDYSDLQVAKTLVSDGGAPSISTVNAAAATTKGLEVEGSWMITDSLFLDFGYAYLDATFDEYIFDDELDFTGNDLPRAPEHSFNAAVTFEQPVGAGLIRFRGDYSWIDDHFFEPDQGLTLGTTQEAFGLLNISLAYEQGPWRVSAWARNLTDEVYRTTTLSFGPPSPTTFTMEYLGLPRTYGVTIGWRYE</sequence>
<dbReference type="Proteomes" id="UP001359886">
    <property type="component" value="Unassembled WGS sequence"/>
</dbReference>
<keyword evidence="10 11" id="KW-0998">Cell outer membrane</keyword>
<reference evidence="17 18" key="1">
    <citation type="submission" date="2024-02" db="EMBL/GenBank/DDBJ databases">
        <title>A novel Wenzhouxiangellaceae bacterium, isolated from coastal sediments.</title>
        <authorList>
            <person name="Du Z.-J."/>
            <person name="Ye Y.-Q."/>
            <person name="Zhang X.-Y."/>
        </authorList>
    </citation>
    <scope>NUCLEOTIDE SEQUENCE [LARGE SCALE GENOMIC DNA]</scope>
    <source>
        <strain evidence="17 18">CH-27</strain>
    </source>
</reference>
<evidence type="ECO:0000256" key="10">
    <source>
        <dbReference type="ARBA" id="ARBA00023237"/>
    </source>
</evidence>
<keyword evidence="17" id="KW-0675">Receptor</keyword>
<evidence type="ECO:0000256" key="6">
    <source>
        <dbReference type="ARBA" id="ARBA00023004"/>
    </source>
</evidence>
<dbReference type="RefSeq" id="WP_354695047.1">
    <property type="nucleotide sequence ID" value="NZ_JAZHOG010000005.1"/>
</dbReference>
<dbReference type="InterPro" id="IPR036942">
    <property type="entry name" value="Beta-barrel_TonB_sf"/>
</dbReference>
<keyword evidence="8 12" id="KW-0798">TonB box</keyword>
<evidence type="ECO:0000256" key="12">
    <source>
        <dbReference type="RuleBase" id="RU003357"/>
    </source>
</evidence>
<proteinExistence type="inferred from homology"/>
<evidence type="ECO:0000256" key="1">
    <source>
        <dbReference type="ARBA" id="ARBA00004571"/>
    </source>
</evidence>
<evidence type="ECO:0000256" key="5">
    <source>
        <dbReference type="ARBA" id="ARBA00022692"/>
    </source>
</evidence>
<dbReference type="SUPFAM" id="SSF56935">
    <property type="entry name" value="Porins"/>
    <property type="match status" value="1"/>
</dbReference>
<keyword evidence="4" id="KW-0410">Iron transport</keyword>
<feature type="region of interest" description="Disordered" evidence="13">
    <location>
        <begin position="116"/>
        <end position="147"/>
    </location>
</feature>
<dbReference type="Pfam" id="PF00593">
    <property type="entry name" value="TonB_dep_Rec_b-barrel"/>
    <property type="match status" value="1"/>
</dbReference>
<keyword evidence="3 11" id="KW-1134">Transmembrane beta strand</keyword>
<evidence type="ECO:0000259" key="16">
    <source>
        <dbReference type="Pfam" id="PF07715"/>
    </source>
</evidence>
<dbReference type="PANTHER" id="PTHR32552">
    <property type="entry name" value="FERRICHROME IRON RECEPTOR-RELATED"/>
    <property type="match status" value="1"/>
</dbReference>
<evidence type="ECO:0000313" key="17">
    <source>
        <dbReference type="EMBL" id="MEJ8567722.1"/>
    </source>
</evidence>
<dbReference type="CDD" id="cd01347">
    <property type="entry name" value="ligand_gated_channel"/>
    <property type="match status" value="1"/>
</dbReference>
<dbReference type="AlphaFoldDB" id="A0AAW9R8D7"/>
<accession>A0AAW9R8D7</accession>
<dbReference type="GO" id="GO:0009279">
    <property type="term" value="C:cell outer membrane"/>
    <property type="evidence" value="ECO:0007669"/>
    <property type="project" value="UniProtKB-SubCell"/>
</dbReference>
<feature type="compositionally biased region" description="Low complexity" evidence="13">
    <location>
        <begin position="130"/>
        <end position="147"/>
    </location>
</feature>
<dbReference type="Gene3D" id="3.55.50.30">
    <property type="match status" value="1"/>
</dbReference>
<feature type="domain" description="TonB-dependent receptor plug" evidence="16">
    <location>
        <begin position="163"/>
        <end position="270"/>
    </location>
</feature>
<feature type="domain" description="TonB-dependent receptor-like beta-barrel" evidence="15">
    <location>
        <begin position="378"/>
        <end position="828"/>
    </location>
</feature>
<evidence type="ECO:0000256" key="8">
    <source>
        <dbReference type="ARBA" id="ARBA00023077"/>
    </source>
</evidence>
<evidence type="ECO:0000256" key="7">
    <source>
        <dbReference type="ARBA" id="ARBA00023065"/>
    </source>
</evidence>
<evidence type="ECO:0000259" key="15">
    <source>
        <dbReference type="Pfam" id="PF00593"/>
    </source>
</evidence>
<evidence type="ECO:0000256" key="3">
    <source>
        <dbReference type="ARBA" id="ARBA00022452"/>
    </source>
</evidence>
<dbReference type="GO" id="GO:0006826">
    <property type="term" value="P:iron ion transport"/>
    <property type="evidence" value="ECO:0007669"/>
    <property type="project" value="UniProtKB-KW"/>
</dbReference>
<dbReference type="InterPro" id="IPR012910">
    <property type="entry name" value="Plug_dom"/>
</dbReference>
<name>A0AAW9R8D7_9GAMM</name>
<keyword evidence="18" id="KW-1185">Reference proteome</keyword>
<evidence type="ECO:0000256" key="4">
    <source>
        <dbReference type="ARBA" id="ARBA00022496"/>
    </source>
</evidence>
<dbReference type="InterPro" id="IPR000531">
    <property type="entry name" value="Beta-barrel_TonB"/>
</dbReference>
<protein>
    <submittedName>
        <fullName evidence="17">TonB-dependent receptor</fullName>
    </submittedName>
</protein>